<gene>
    <name evidence="1" type="ORF">Taro_035055</name>
</gene>
<evidence type="ECO:0000313" key="1">
    <source>
        <dbReference type="EMBL" id="MQM02289.1"/>
    </source>
</evidence>
<dbReference type="EMBL" id="NMUH01002829">
    <property type="protein sequence ID" value="MQM02289.1"/>
    <property type="molecule type" value="Genomic_DNA"/>
</dbReference>
<name>A0A843VZE7_COLES</name>
<sequence>MLCVFVAALSHPSTGAEAGARLASRACSVRCCALCSTWSALLLGLRRCSVCRVASLVERCDTCLWLLSAWCWLVVSSGEVLPESFSVGSGRSEGFSQDYSVLVSAVAVLPQGLRCAVGLAVFSRFRSPILGCQSVVSVVSRPGGVSRVRSGSSCDPSTSWRFEVAVLEFLLLWLVRDW</sequence>
<evidence type="ECO:0000313" key="2">
    <source>
        <dbReference type="Proteomes" id="UP000652761"/>
    </source>
</evidence>
<protein>
    <submittedName>
        <fullName evidence="1">Uncharacterized protein</fullName>
    </submittedName>
</protein>
<comment type="caution">
    <text evidence="1">The sequence shown here is derived from an EMBL/GenBank/DDBJ whole genome shotgun (WGS) entry which is preliminary data.</text>
</comment>
<keyword evidence="2" id="KW-1185">Reference proteome</keyword>
<organism evidence="1 2">
    <name type="scientific">Colocasia esculenta</name>
    <name type="common">Wild taro</name>
    <name type="synonym">Arum esculentum</name>
    <dbReference type="NCBI Taxonomy" id="4460"/>
    <lineage>
        <taxon>Eukaryota</taxon>
        <taxon>Viridiplantae</taxon>
        <taxon>Streptophyta</taxon>
        <taxon>Embryophyta</taxon>
        <taxon>Tracheophyta</taxon>
        <taxon>Spermatophyta</taxon>
        <taxon>Magnoliopsida</taxon>
        <taxon>Liliopsida</taxon>
        <taxon>Araceae</taxon>
        <taxon>Aroideae</taxon>
        <taxon>Colocasieae</taxon>
        <taxon>Colocasia</taxon>
    </lineage>
</organism>
<reference evidence="1" key="1">
    <citation type="submission" date="2017-07" db="EMBL/GenBank/DDBJ databases">
        <title>Taro Niue Genome Assembly and Annotation.</title>
        <authorList>
            <person name="Atibalentja N."/>
            <person name="Keating K."/>
            <person name="Fields C.J."/>
        </authorList>
    </citation>
    <scope>NUCLEOTIDE SEQUENCE</scope>
    <source>
        <strain evidence="1">Niue_2</strain>
        <tissue evidence="1">Leaf</tissue>
    </source>
</reference>
<dbReference type="Proteomes" id="UP000652761">
    <property type="component" value="Unassembled WGS sequence"/>
</dbReference>
<accession>A0A843VZE7</accession>
<proteinExistence type="predicted"/>
<dbReference type="AlphaFoldDB" id="A0A843VZE7"/>